<protein>
    <submittedName>
        <fullName evidence="1">Uncharacterized protein</fullName>
    </submittedName>
</protein>
<dbReference type="RefSeq" id="WP_099987200.1">
    <property type="nucleotide sequence ID" value="NZ_CP024700.1"/>
</dbReference>
<dbReference type="AlphaFoldDB" id="A0AAD0AKR6"/>
<reference evidence="1 2" key="1">
    <citation type="submission" date="2017-11" db="EMBL/GenBank/DDBJ databases">
        <title>Genome sequencing of Fusobacterium periodonticum KCOM 1263.</title>
        <authorList>
            <person name="Kook J.-K."/>
            <person name="Park S.-N."/>
            <person name="Lim Y.K."/>
        </authorList>
    </citation>
    <scope>NUCLEOTIDE SEQUENCE [LARGE SCALE GENOMIC DNA]</scope>
    <source>
        <strain evidence="1 2">KCOM 1263</strain>
    </source>
</reference>
<gene>
    <name evidence="1" type="ORF">CTM74_05000</name>
</gene>
<organism evidence="1 2">
    <name type="scientific">Fusobacterium pseudoperiodonticum</name>
    <dbReference type="NCBI Taxonomy" id="2663009"/>
    <lineage>
        <taxon>Bacteria</taxon>
        <taxon>Fusobacteriati</taxon>
        <taxon>Fusobacteriota</taxon>
        <taxon>Fusobacteriia</taxon>
        <taxon>Fusobacteriales</taxon>
        <taxon>Fusobacteriaceae</taxon>
        <taxon>Fusobacterium</taxon>
    </lineage>
</organism>
<dbReference type="Proteomes" id="UP000228552">
    <property type="component" value="Chromosome"/>
</dbReference>
<keyword evidence="2" id="KW-1185">Reference proteome</keyword>
<evidence type="ECO:0000313" key="2">
    <source>
        <dbReference type="Proteomes" id="UP000228552"/>
    </source>
</evidence>
<sequence>MILFSAEYLKNKGEAITYEFDDVDKYLKLCEKYQIKETSECLIESLNLLNELTADIAMFDYKEVYIFFIIKEIEGVETLYIYDYADTDYIIQDAKENFAKVKSKDLVKMLLFQLGEKN</sequence>
<evidence type="ECO:0000313" key="1">
    <source>
        <dbReference type="EMBL" id="ATV61245.1"/>
    </source>
</evidence>
<dbReference type="EMBL" id="CP024700">
    <property type="protein sequence ID" value="ATV61245.1"/>
    <property type="molecule type" value="Genomic_DNA"/>
</dbReference>
<proteinExistence type="predicted"/>
<name>A0AAD0AKR6_9FUSO</name>
<accession>A0AAD0AKR6</accession>